<feature type="compositionally biased region" description="Basic and acidic residues" evidence="1">
    <location>
        <begin position="92"/>
        <end position="109"/>
    </location>
</feature>
<keyword evidence="4" id="KW-1185">Reference proteome</keyword>
<organism evidence="3 4">
    <name type="scientific">Favolaschia claudopus</name>
    <dbReference type="NCBI Taxonomy" id="2862362"/>
    <lineage>
        <taxon>Eukaryota</taxon>
        <taxon>Fungi</taxon>
        <taxon>Dikarya</taxon>
        <taxon>Basidiomycota</taxon>
        <taxon>Agaricomycotina</taxon>
        <taxon>Agaricomycetes</taxon>
        <taxon>Agaricomycetidae</taxon>
        <taxon>Agaricales</taxon>
        <taxon>Marasmiineae</taxon>
        <taxon>Mycenaceae</taxon>
        <taxon>Favolaschia</taxon>
    </lineage>
</organism>
<dbReference type="AlphaFoldDB" id="A0AAW0BWP3"/>
<dbReference type="EMBL" id="JAWWNJ010000024">
    <property type="protein sequence ID" value="KAK7031325.1"/>
    <property type="molecule type" value="Genomic_DNA"/>
</dbReference>
<proteinExistence type="predicted"/>
<feature type="compositionally biased region" description="Basic and acidic residues" evidence="1">
    <location>
        <begin position="26"/>
        <end position="36"/>
    </location>
</feature>
<dbReference type="PANTHER" id="PTHR33096:SF1">
    <property type="entry name" value="CXC1-LIKE CYSTEINE CLUSTER ASSOCIATED WITH KDZ TRANSPOSASES DOMAIN-CONTAINING PROTEIN"/>
    <property type="match status" value="1"/>
</dbReference>
<feature type="compositionally biased region" description="Basic and acidic residues" evidence="1">
    <location>
        <begin position="858"/>
        <end position="867"/>
    </location>
</feature>
<feature type="domain" description="CxC2-like cysteine cluster KDZ transposase-associated" evidence="2">
    <location>
        <begin position="192"/>
        <end position="297"/>
    </location>
</feature>
<name>A0AAW0BWP3_9AGAR</name>
<feature type="region of interest" description="Disordered" evidence="1">
    <location>
        <begin position="984"/>
        <end position="1009"/>
    </location>
</feature>
<dbReference type="Proteomes" id="UP001362999">
    <property type="component" value="Unassembled WGS sequence"/>
</dbReference>
<sequence>MAYLNVSPTRAPNTARHIDSFIEYETRSGDTTRDSNFHSSQDGRRKRQDAINIQPKKRKVLPSDLNDTFGDWIPLQDDNTGADGEYGEDEDGANRDAAGEKRKRYDSSDDPMKLWRPLVGLFLDEMIRHDGLPTTPKCACCGKEWLSAARKFRCKACGIFLQCIDCVLQRHELAPLHSLEEWNGRFWDSTSLTKLDFVYQLGHGGHSCPHPAPAVRQMVVMDFPRIHTIKFRYCACDLSDYANNLQQLLRNGWYPATTVDPGTCVTFSTLETFRLLNVVGNLTVHDGVRVMERGTDAGRMNSIPDRYKGFGRVTRQFAFLKRLKRAGRAHDVSGVAGTKSGECAMLCWACPQEGRNLPQGWREVSPEFQFVLHSDTSTYDANFHMRNRLRANQRDDPPLGDGWAYMVEESGYHEHLRNYVGEEDALLQKDTRVTTGLRCSGVGGVVCARHELMRPRGVGDLQKGERYSNMDYIVLSSVLGILALFLAISYDIACQWQVKFPNRMKDMPEHLQLDLTKITLLFALPVWHAAAHERSCQAQNSLTYTKGVGRTDGEGIERTWSRLNTLGWATREMGRGARADAIDDRLDHHNWEKNMSLATSLPHKLVVAIDERDKQIAGFEQVDSTLEDGLREEWQGLVDALKIYRRRRYGEVAWDEYERFLGHGSTIGGSANLELTFLAPQGLRFDWEIKHRPLLLSEQTERLSQMRRAFFVKVTKFRRLQAVYMPGAVEELMEEEDARDSELPAPQAEDVRLYMPSGLPAPRRTACSQKILDREAEAKGGPDDRVRGQRAGTRSAVLSERVELNIQEIAKKGEEDCTEWKVLRDEDIRGDNVEEVDMAARRKLGRVGATTRERYRSKVAGRKDGKGGKGQARQTANVLDLTSGGGPGEDEQEFARSRADRVVSRKGAARSVDRGGDPPGGRNVWLWTARFAKTSARGLRAYAARQAAKARCDLRAALKHCGILRLQRLCGLALADEAGMDLAGDEEGARDSGDEVGVGGLGDNGSTGG</sequence>
<dbReference type="Pfam" id="PF18758">
    <property type="entry name" value="KDZ"/>
    <property type="match status" value="1"/>
</dbReference>
<dbReference type="Pfam" id="PF18803">
    <property type="entry name" value="CxC2"/>
    <property type="match status" value="1"/>
</dbReference>
<feature type="compositionally biased region" description="Basic and acidic residues" evidence="1">
    <location>
        <begin position="774"/>
        <end position="787"/>
    </location>
</feature>
<dbReference type="InterPro" id="IPR040521">
    <property type="entry name" value="KDZ"/>
</dbReference>
<dbReference type="InterPro" id="IPR041457">
    <property type="entry name" value="CxC2_KDZ-assoc"/>
</dbReference>
<gene>
    <name evidence="3" type="ORF">R3P38DRAFT_3187040</name>
</gene>
<evidence type="ECO:0000256" key="1">
    <source>
        <dbReference type="SAM" id="MobiDB-lite"/>
    </source>
</evidence>
<evidence type="ECO:0000313" key="3">
    <source>
        <dbReference type="EMBL" id="KAK7031325.1"/>
    </source>
</evidence>
<feature type="region of interest" description="Disordered" evidence="1">
    <location>
        <begin position="26"/>
        <end position="109"/>
    </location>
</feature>
<feature type="region of interest" description="Disordered" evidence="1">
    <location>
        <begin position="858"/>
        <end position="919"/>
    </location>
</feature>
<comment type="caution">
    <text evidence="3">The sequence shown here is derived from an EMBL/GenBank/DDBJ whole genome shotgun (WGS) entry which is preliminary data.</text>
</comment>
<feature type="region of interest" description="Disordered" evidence="1">
    <location>
        <begin position="774"/>
        <end position="794"/>
    </location>
</feature>
<dbReference type="PANTHER" id="PTHR33096">
    <property type="entry name" value="CXC2 DOMAIN-CONTAINING PROTEIN"/>
    <property type="match status" value="1"/>
</dbReference>
<feature type="compositionally biased region" description="Gly residues" evidence="1">
    <location>
        <begin position="996"/>
        <end position="1009"/>
    </location>
</feature>
<reference evidence="3 4" key="1">
    <citation type="journal article" date="2024" name="J Genomics">
        <title>Draft genome sequencing and assembly of Favolaschia claudopus CIRM-BRFM 2984 isolated from oak limbs.</title>
        <authorList>
            <person name="Navarro D."/>
            <person name="Drula E."/>
            <person name="Chaduli D."/>
            <person name="Cazenave R."/>
            <person name="Ahrendt S."/>
            <person name="Wang J."/>
            <person name="Lipzen A."/>
            <person name="Daum C."/>
            <person name="Barry K."/>
            <person name="Grigoriev I.V."/>
            <person name="Favel A."/>
            <person name="Rosso M.N."/>
            <person name="Martin F."/>
        </authorList>
    </citation>
    <scope>NUCLEOTIDE SEQUENCE [LARGE SCALE GENOMIC DNA]</scope>
    <source>
        <strain evidence="3 4">CIRM-BRFM 2984</strain>
    </source>
</reference>
<evidence type="ECO:0000259" key="2">
    <source>
        <dbReference type="Pfam" id="PF18803"/>
    </source>
</evidence>
<accession>A0AAW0BWP3</accession>
<feature type="compositionally biased region" description="Basic and acidic residues" evidence="1">
    <location>
        <begin position="893"/>
        <end position="903"/>
    </location>
</feature>
<evidence type="ECO:0000313" key="4">
    <source>
        <dbReference type="Proteomes" id="UP001362999"/>
    </source>
</evidence>
<protein>
    <submittedName>
        <fullName evidence="3">CxC2 domain-containing protein</fullName>
    </submittedName>
</protein>